<dbReference type="Proteomes" id="UP000053599">
    <property type="component" value="Unassembled WGS sequence"/>
</dbReference>
<keyword evidence="2" id="KW-1133">Transmembrane helix</keyword>
<keyword evidence="2" id="KW-0472">Membrane</keyword>
<dbReference type="OrthoDB" id="5370359at2759"/>
<sequence>MVGRKRPSSTTNDEDTDPSARPSKQAKVSATTTDVNTILALKKAELAEKSQSELVSLVLTLQKHIASGDTVEPNLSPEKVLEKAQSARKQMIKNVKAQLKWKPTAKIGSAKWSYSGTVANEQVFLKLFGLPAFKGKQTKLPRKTFNALTDEEVSAISGYLIAIAVYFLGNVELVVSRRRAGRRPMAIASLTGFSE</sequence>
<dbReference type="HOGENOM" id="CLU_1396340_0_0_1"/>
<dbReference type="AlphaFoldDB" id="A0A0D1YT27"/>
<evidence type="ECO:0000256" key="2">
    <source>
        <dbReference type="SAM" id="Phobius"/>
    </source>
</evidence>
<gene>
    <name evidence="3" type="ORF">PV11_09781</name>
</gene>
<reference evidence="3 4" key="1">
    <citation type="submission" date="2015-01" db="EMBL/GenBank/DDBJ databases">
        <title>The Genome Sequence of Exophiala sideris CBS121828.</title>
        <authorList>
            <consortium name="The Broad Institute Genomics Platform"/>
            <person name="Cuomo C."/>
            <person name="de Hoog S."/>
            <person name="Gorbushina A."/>
            <person name="Stielow B."/>
            <person name="Teixiera M."/>
            <person name="Abouelleil A."/>
            <person name="Chapman S.B."/>
            <person name="Priest M."/>
            <person name="Young S.K."/>
            <person name="Wortman J."/>
            <person name="Nusbaum C."/>
            <person name="Birren B."/>
        </authorList>
    </citation>
    <scope>NUCLEOTIDE SEQUENCE [LARGE SCALE GENOMIC DNA]</scope>
    <source>
        <strain evidence="3 4">CBS 121828</strain>
    </source>
</reference>
<evidence type="ECO:0000313" key="3">
    <source>
        <dbReference type="EMBL" id="KIV78013.1"/>
    </source>
</evidence>
<organism evidence="3 4">
    <name type="scientific">Exophiala sideris</name>
    <dbReference type="NCBI Taxonomy" id="1016849"/>
    <lineage>
        <taxon>Eukaryota</taxon>
        <taxon>Fungi</taxon>
        <taxon>Dikarya</taxon>
        <taxon>Ascomycota</taxon>
        <taxon>Pezizomycotina</taxon>
        <taxon>Eurotiomycetes</taxon>
        <taxon>Chaetothyriomycetidae</taxon>
        <taxon>Chaetothyriales</taxon>
        <taxon>Herpotrichiellaceae</taxon>
        <taxon>Exophiala</taxon>
    </lineage>
</organism>
<dbReference type="EMBL" id="KN846954">
    <property type="protein sequence ID" value="KIV78013.1"/>
    <property type="molecule type" value="Genomic_DNA"/>
</dbReference>
<evidence type="ECO:0000256" key="1">
    <source>
        <dbReference type="SAM" id="MobiDB-lite"/>
    </source>
</evidence>
<proteinExistence type="predicted"/>
<feature type="transmembrane region" description="Helical" evidence="2">
    <location>
        <begin position="156"/>
        <end position="175"/>
    </location>
</feature>
<protein>
    <submittedName>
        <fullName evidence="3">Uncharacterized protein</fullName>
    </submittedName>
</protein>
<accession>A0A0D1YT27</accession>
<keyword evidence="2" id="KW-0812">Transmembrane</keyword>
<name>A0A0D1YT27_9EURO</name>
<evidence type="ECO:0000313" key="4">
    <source>
        <dbReference type="Proteomes" id="UP000053599"/>
    </source>
</evidence>
<feature type="region of interest" description="Disordered" evidence="1">
    <location>
        <begin position="1"/>
        <end position="32"/>
    </location>
</feature>